<protein>
    <submittedName>
        <fullName evidence="1">Uncharacterized protein</fullName>
    </submittedName>
</protein>
<gene>
    <name evidence="1" type="ORF">OXX778_LOCUS6468</name>
</gene>
<evidence type="ECO:0000313" key="2">
    <source>
        <dbReference type="Proteomes" id="UP000663879"/>
    </source>
</evidence>
<accession>A0A813SWV2</accession>
<name>A0A813SWV2_9BILA</name>
<evidence type="ECO:0000313" key="1">
    <source>
        <dbReference type="EMBL" id="CAF0801039.1"/>
    </source>
</evidence>
<dbReference type="EMBL" id="CAJNOC010000768">
    <property type="protein sequence ID" value="CAF0801039.1"/>
    <property type="molecule type" value="Genomic_DNA"/>
</dbReference>
<reference evidence="1" key="1">
    <citation type="submission" date="2021-02" db="EMBL/GenBank/DDBJ databases">
        <authorList>
            <person name="Nowell W R."/>
        </authorList>
    </citation>
    <scope>NUCLEOTIDE SEQUENCE</scope>
    <source>
        <strain evidence="1">Ploen Becks lab</strain>
    </source>
</reference>
<proteinExistence type="predicted"/>
<dbReference type="AlphaFoldDB" id="A0A813SWV2"/>
<keyword evidence="2" id="KW-1185">Reference proteome</keyword>
<dbReference type="Proteomes" id="UP000663879">
    <property type="component" value="Unassembled WGS sequence"/>
</dbReference>
<comment type="caution">
    <text evidence="1">The sequence shown here is derived from an EMBL/GenBank/DDBJ whole genome shotgun (WGS) entry which is preliminary data.</text>
</comment>
<sequence length="442" mass="49924">MDDTEIRLDDHGNYTYDICGAQRIKVTASAAYAVMDKYVPLFNELTGVKTNHKEGLKNLSNYYNCQFAYMKLSSSTFIKIGDTLNPTKIFEEIKSNYTEFLKLTCYSGSVCPEIISDSSQNISNTSQFNSKIDQKSSDASEVNSKLSYELNLKTQYTDEINLIAESIYKSLMFSTTLLEPYDPDYLGNSIIDADNDLDSKMVVSSKICVNMSCEAVLEPFLSKSSLNSKVFRALAYVKIRTIKVKNLFDYIDLKWPTVFIRLSSRTANYPGPIICEFKSAADAKLILSNSWKLMYSKSFYRVFLNPHLTWSQRIKNAKLKTKRTVDGTNLNNYSNQTISSSNMTSKLNLLSTVQTPKPSTEKDCKKILETIKISSVLQPKLSSETVKSKKVKDAKPVIDSTKISRITVSKLSDCYPKIAKILNSSIGPRSKWSSHMEDKLRP</sequence>
<organism evidence="1 2">
    <name type="scientific">Brachionus calyciflorus</name>
    <dbReference type="NCBI Taxonomy" id="104777"/>
    <lineage>
        <taxon>Eukaryota</taxon>
        <taxon>Metazoa</taxon>
        <taxon>Spiralia</taxon>
        <taxon>Gnathifera</taxon>
        <taxon>Rotifera</taxon>
        <taxon>Eurotatoria</taxon>
        <taxon>Monogononta</taxon>
        <taxon>Pseudotrocha</taxon>
        <taxon>Ploima</taxon>
        <taxon>Brachionidae</taxon>
        <taxon>Brachionus</taxon>
    </lineage>
</organism>